<feature type="transmembrane region" description="Helical" evidence="13">
    <location>
        <begin position="171"/>
        <end position="192"/>
    </location>
</feature>
<sequence length="459" mass="50590">MKYANKNQNSIYKKALILAVPMMIQNGITNAVGLVDNLMVGSLGTEQMTAVSIVGQLIFVFNLAIFGGLSGPGIYSAQYFGKGDIDGVRKIFRLKFWIGLTCTILGTIVFILFGKNLINLYLHGNSEEIDKVKTLDFGMSYMWIMIIGFIFFTITQVYASSLRETGESIKPMIAGICSVATDVVLNYLLIYGKYGAPKMGVRGAAVATVIARFVEMTVIITSAHLRTDKHKFLKNIYRTLKVPKNVAFTVIKKGFPIFINEFSWAGGIAVLTQCYSLRGLEVIAGMNISNAICNLLNVVFIAMGGAVGIIIGQMLGASQYDEAEKSAIKLMWFTGTICIILTAILISLSGIFPKAYDTTDIVKRYGTRFIIITAAFFPLQGFLNSLYFTLRSGGKTLITLFFDSGYTWAVAVTLALILCNLTNLSIFTIYLIIQLMDIIKVIIGYILIKKKIWLNNLVV</sequence>
<evidence type="ECO:0000256" key="12">
    <source>
        <dbReference type="ARBA" id="ARBA00031636"/>
    </source>
</evidence>
<feature type="transmembrane region" description="Helical" evidence="13">
    <location>
        <begin position="408"/>
        <end position="433"/>
    </location>
</feature>
<dbReference type="GO" id="GO:0006811">
    <property type="term" value="P:monoatomic ion transport"/>
    <property type="evidence" value="ECO:0007669"/>
    <property type="project" value="UniProtKB-KW"/>
</dbReference>
<keyword evidence="15" id="KW-1185">Reference proteome</keyword>
<keyword evidence="9 13" id="KW-1133">Transmembrane helix</keyword>
<dbReference type="Pfam" id="PF01554">
    <property type="entry name" value="MatE"/>
    <property type="match status" value="2"/>
</dbReference>
<feature type="transmembrane region" description="Helical" evidence="13">
    <location>
        <begin position="204"/>
        <end position="225"/>
    </location>
</feature>
<evidence type="ECO:0000256" key="4">
    <source>
        <dbReference type="ARBA" id="ARBA00020268"/>
    </source>
</evidence>
<keyword evidence="10" id="KW-0406">Ion transport</keyword>
<dbReference type="GO" id="GO:0005886">
    <property type="term" value="C:plasma membrane"/>
    <property type="evidence" value="ECO:0007669"/>
    <property type="project" value="UniProtKB-SubCell"/>
</dbReference>
<dbReference type="PANTHER" id="PTHR43298:SF2">
    <property type="entry name" value="FMN_FAD EXPORTER YEEO-RELATED"/>
    <property type="match status" value="1"/>
</dbReference>
<comment type="subcellular location">
    <subcellularLocation>
        <location evidence="2">Cell membrane</location>
        <topology evidence="2">Multi-pass membrane protein</topology>
    </subcellularLocation>
</comment>
<feature type="transmembrane region" description="Helical" evidence="13">
    <location>
        <begin position="53"/>
        <end position="75"/>
    </location>
</feature>
<evidence type="ECO:0000256" key="10">
    <source>
        <dbReference type="ARBA" id="ARBA00023065"/>
    </source>
</evidence>
<protein>
    <recommendedName>
        <fullName evidence="4">Probable multidrug resistance protein NorM</fullName>
    </recommendedName>
    <alternativeName>
        <fullName evidence="12">Multidrug-efflux transporter</fullName>
    </alternativeName>
</protein>
<dbReference type="InterPro" id="IPR048279">
    <property type="entry name" value="MdtK-like"/>
</dbReference>
<dbReference type="NCBIfam" id="TIGR00797">
    <property type="entry name" value="matE"/>
    <property type="match status" value="1"/>
</dbReference>
<evidence type="ECO:0000256" key="13">
    <source>
        <dbReference type="SAM" id="Phobius"/>
    </source>
</evidence>
<feature type="transmembrane region" description="Helical" evidence="13">
    <location>
        <begin position="369"/>
        <end position="388"/>
    </location>
</feature>
<dbReference type="GO" id="GO:0042910">
    <property type="term" value="F:xenobiotic transmembrane transporter activity"/>
    <property type="evidence" value="ECO:0007669"/>
    <property type="project" value="InterPro"/>
</dbReference>
<accession>A0A1T4KIP4</accession>
<dbReference type="InterPro" id="IPR002528">
    <property type="entry name" value="MATE_fam"/>
</dbReference>
<dbReference type="RefSeq" id="WP_078786082.1">
    <property type="nucleotide sequence ID" value="NZ_FMTO01000003.1"/>
</dbReference>
<dbReference type="EMBL" id="FUXA01000004">
    <property type="protein sequence ID" value="SJZ42261.1"/>
    <property type="molecule type" value="Genomic_DNA"/>
</dbReference>
<keyword evidence="8 13" id="KW-0812">Transmembrane</keyword>
<dbReference type="OrthoDB" id="9780160at2"/>
<gene>
    <name evidence="14" type="ORF">SAMN02745110_00401</name>
</gene>
<evidence type="ECO:0000256" key="3">
    <source>
        <dbReference type="ARBA" id="ARBA00010199"/>
    </source>
</evidence>
<evidence type="ECO:0000256" key="9">
    <source>
        <dbReference type="ARBA" id="ARBA00022989"/>
    </source>
</evidence>
<evidence type="ECO:0000256" key="5">
    <source>
        <dbReference type="ARBA" id="ARBA00022448"/>
    </source>
</evidence>
<evidence type="ECO:0000256" key="7">
    <source>
        <dbReference type="ARBA" id="ARBA00022475"/>
    </source>
</evidence>
<dbReference type="PANTHER" id="PTHR43298">
    <property type="entry name" value="MULTIDRUG RESISTANCE PROTEIN NORM-RELATED"/>
    <property type="match status" value="1"/>
</dbReference>
<comment type="similarity">
    <text evidence="3">Belongs to the multi antimicrobial extrusion (MATE) (TC 2.A.66.1) family.</text>
</comment>
<feature type="transmembrane region" description="Helical" evidence="13">
    <location>
        <begin position="138"/>
        <end position="159"/>
    </location>
</feature>
<keyword evidence="7" id="KW-1003">Cell membrane</keyword>
<evidence type="ECO:0000256" key="6">
    <source>
        <dbReference type="ARBA" id="ARBA00022449"/>
    </source>
</evidence>
<feature type="transmembrane region" description="Helical" evidence="13">
    <location>
        <begin position="96"/>
        <end position="118"/>
    </location>
</feature>
<feature type="transmembrane region" description="Helical" evidence="13">
    <location>
        <begin position="327"/>
        <end position="348"/>
    </location>
</feature>
<dbReference type="Proteomes" id="UP000189857">
    <property type="component" value="Unassembled WGS sequence"/>
</dbReference>
<evidence type="ECO:0000313" key="15">
    <source>
        <dbReference type="Proteomes" id="UP000189857"/>
    </source>
</evidence>
<evidence type="ECO:0000256" key="8">
    <source>
        <dbReference type="ARBA" id="ARBA00022692"/>
    </source>
</evidence>
<evidence type="ECO:0000256" key="2">
    <source>
        <dbReference type="ARBA" id="ARBA00004651"/>
    </source>
</evidence>
<name>A0A1T4KIP4_9FIRM</name>
<keyword evidence="5" id="KW-0813">Transport</keyword>
<keyword evidence="6" id="KW-0050">Antiport</keyword>
<dbReference type="GO" id="GO:0015297">
    <property type="term" value="F:antiporter activity"/>
    <property type="evidence" value="ECO:0007669"/>
    <property type="project" value="UniProtKB-KW"/>
</dbReference>
<keyword evidence="11 13" id="KW-0472">Membrane</keyword>
<feature type="transmembrane region" description="Helical" evidence="13">
    <location>
        <begin position="12"/>
        <end position="33"/>
    </location>
</feature>
<proteinExistence type="inferred from homology"/>
<evidence type="ECO:0000256" key="1">
    <source>
        <dbReference type="ARBA" id="ARBA00003408"/>
    </source>
</evidence>
<evidence type="ECO:0000313" key="14">
    <source>
        <dbReference type="EMBL" id="SJZ42261.1"/>
    </source>
</evidence>
<evidence type="ECO:0000256" key="11">
    <source>
        <dbReference type="ARBA" id="ARBA00023136"/>
    </source>
</evidence>
<reference evidence="14 15" key="1">
    <citation type="submission" date="2017-02" db="EMBL/GenBank/DDBJ databases">
        <authorList>
            <person name="Peterson S.W."/>
        </authorList>
    </citation>
    <scope>NUCLEOTIDE SEQUENCE [LARGE SCALE GENOMIC DNA]</scope>
    <source>
        <strain evidence="14 15">ATCC 17233</strain>
    </source>
</reference>
<dbReference type="InterPro" id="IPR050222">
    <property type="entry name" value="MATE_MdtK"/>
</dbReference>
<organism evidence="14 15">
    <name type="scientific">Eubacterium ruminantium</name>
    <dbReference type="NCBI Taxonomy" id="42322"/>
    <lineage>
        <taxon>Bacteria</taxon>
        <taxon>Bacillati</taxon>
        <taxon>Bacillota</taxon>
        <taxon>Clostridia</taxon>
        <taxon>Eubacteriales</taxon>
        <taxon>Eubacteriaceae</taxon>
        <taxon>Eubacterium</taxon>
    </lineage>
</organism>
<dbReference type="PIRSF" id="PIRSF006603">
    <property type="entry name" value="DinF"/>
    <property type="match status" value="1"/>
</dbReference>
<dbReference type="AlphaFoldDB" id="A0A1T4KIP4"/>
<feature type="transmembrane region" description="Helical" evidence="13">
    <location>
        <begin position="295"/>
        <end position="315"/>
    </location>
</feature>
<comment type="function">
    <text evidence="1">Multidrug efflux pump.</text>
</comment>